<evidence type="ECO:0000256" key="1">
    <source>
        <dbReference type="SAM" id="Phobius"/>
    </source>
</evidence>
<feature type="transmembrane region" description="Helical" evidence="1">
    <location>
        <begin position="71"/>
        <end position="98"/>
    </location>
</feature>
<keyword evidence="1" id="KW-0812">Transmembrane</keyword>
<dbReference type="AlphaFoldDB" id="A0A4R5W3R7"/>
<gene>
    <name evidence="2" type="ORF">E2I14_06490</name>
</gene>
<organism evidence="2 3">
    <name type="scientific">Sapientia aquatica</name>
    <dbReference type="NCBI Taxonomy" id="1549640"/>
    <lineage>
        <taxon>Bacteria</taxon>
        <taxon>Pseudomonadati</taxon>
        <taxon>Pseudomonadota</taxon>
        <taxon>Betaproteobacteria</taxon>
        <taxon>Burkholderiales</taxon>
        <taxon>Oxalobacteraceae</taxon>
        <taxon>Sapientia</taxon>
    </lineage>
</organism>
<dbReference type="RefSeq" id="WP_133326622.1">
    <property type="nucleotide sequence ID" value="NZ_SMYL01000002.1"/>
</dbReference>
<evidence type="ECO:0000313" key="3">
    <source>
        <dbReference type="Proteomes" id="UP000294829"/>
    </source>
</evidence>
<dbReference type="Proteomes" id="UP000294829">
    <property type="component" value="Unassembled WGS sequence"/>
</dbReference>
<proteinExistence type="predicted"/>
<evidence type="ECO:0000313" key="2">
    <source>
        <dbReference type="EMBL" id="TDK67404.1"/>
    </source>
</evidence>
<feature type="transmembrane region" description="Helical" evidence="1">
    <location>
        <begin position="23"/>
        <end position="50"/>
    </location>
</feature>
<name>A0A4R5W3R7_9BURK</name>
<dbReference type="OrthoDB" id="5405464at2"/>
<dbReference type="EMBL" id="SMYL01000002">
    <property type="protein sequence ID" value="TDK67404.1"/>
    <property type="molecule type" value="Genomic_DNA"/>
</dbReference>
<keyword evidence="1" id="KW-1133">Transmembrane helix</keyword>
<reference evidence="2 3" key="1">
    <citation type="submission" date="2019-03" db="EMBL/GenBank/DDBJ databases">
        <title>Sapientia aquatica gen. nov., sp. nov., isolated from a crater lake.</title>
        <authorList>
            <person name="Felfoldi T."/>
            <person name="Szabo A."/>
            <person name="Toth E."/>
            <person name="Schumann P."/>
            <person name="Keki Z."/>
            <person name="Marialigeti K."/>
            <person name="Mathe I."/>
        </authorList>
    </citation>
    <scope>NUCLEOTIDE SEQUENCE [LARGE SCALE GENOMIC DNA]</scope>
    <source>
        <strain evidence="2 3">SA-152</strain>
    </source>
</reference>
<accession>A0A4R5W3R7</accession>
<comment type="caution">
    <text evidence="2">The sequence shown here is derived from an EMBL/GenBank/DDBJ whole genome shotgun (WGS) entry which is preliminary data.</text>
</comment>
<keyword evidence="3" id="KW-1185">Reference proteome</keyword>
<evidence type="ECO:0008006" key="4">
    <source>
        <dbReference type="Google" id="ProtNLM"/>
    </source>
</evidence>
<keyword evidence="1" id="KW-0472">Membrane</keyword>
<protein>
    <recommendedName>
        <fullName evidence="4">DUF4870 domain-containing protein</fullName>
    </recommendedName>
</protein>
<sequence length="131" mass="14951">MSVNNSQELVFDAQLESIKNYAWWFYIFHAVSMLFTLGALSFIPVILSYAKRGEAAGTFVYSHHNWQINSFWIYLACVFVGWVLIITIVGIPLAFIVWGGAWLWKAYRLITGIMALNENRPIGDNPFNGIN</sequence>